<dbReference type="Pfam" id="PF05016">
    <property type="entry name" value="ParE_toxin"/>
    <property type="match status" value="1"/>
</dbReference>
<evidence type="ECO:0000313" key="3">
    <source>
        <dbReference type="Proteomes" id="UP000706151"/>
    </source>
</evidence>
<accession>A0A935T970</accession>
<name>A0A935T970_9PROT</name>
<sequence>MKLVIVPLALAELHDAAAFYAAKANVELGLSFVAEFERAANLILANPMLGAIFRGSRRRYFLRRFPYSVIYQVATEELRVVAVAHHRRRPGYWADRK</sequence>
<evidence type="ECO:0000256" key="1">
    <source>
        <dbReference type="ARBA" id="ARBA00022649"/>
    </source>
</evidence>
<dbReference type="EMBL" id="JADJOT010000009">
    <property type="protein sequence ID" value="MBK7954411.1"/>
    <property type="molecule type" value="Genomic_DNA"/>
</dbReference>
<dbReference type="AlphaFoldDB" id="A0A935T970"/>
<dbReference type="InterPro" id="IPR035093">
    <property type="entry name" value="RelE/ParE_toxin_dom_sf"/>
</dbReference>
<dbReference type="Gene3D" id="3.30.2310.20">
    <property type="entry name" value="RelE-like"/>
    <property type="match status" value="1"/>
</dbReference>
<organism evidence="2 3">
    <name type="scientific">Candidatus Accumulibacter affinis</name>
    <dbReference type="NCBI Taxonomy" id="2954384"/>
    <lineage>
        <taxon>Bacteria</taxon>
        <taxon>Pseudomonadati</taxon>
        <taxon>Pseudomonadota</taxon>
        <taxon>Betaproteobacteria</taxon>
        <taxon>Candidatus Accumulibacter</taxon>
    </lineage>
</organism>
<dbReference type="InterPro" id="IPR007712">
    <property type="entry name" value="RelE/ParE_toxin"/>
</dbReference>
<protein>
    <submittedName>
        <fullName evidence="2">Type II toxin-antitoxin system RelE/ParE family toxin</fullName>
    </submittedName>
</protein>
<reference evidence="2 3" key="1">
    <citation type="submission" date="2020-10" db="EMBL/GenBank/DDBJ databases">
        <title>Connecting structure to function with the recovery of over 1000 high-quality activated sludge metagenome-assembled genomes encoding full-length rRNA genes using long-read sequencing.</title>
        <authorList>
            <person name="Singleton C.M."/>
            <person name="Petriglieri F."/>
            <person name="Kristensen J.M."/>
            <person name="Kirkegaard R.H."/>
            <person name="Michaelsen T.Y."/>
            <person name="Andersen M.H."/>
            <person name="Karst S.M."/>
            <person name="Dueholm M.S."/>
            <person name="Nielsen P.H."/>
            <person name="Albertsen M."/>
        </authorList>
    </citation>
    <scope>NUCLEOTIDE SEQUENCE [LARGE SCALE GENOMIC DNA]</scope>
    <source>
        <strain evidence="2">Fred_18-Q3-R57-64_BAT3C.720</strain>
    </source>
</reference>
<proteinExistence type="predicted"/>
<gene>
    <name evidence="2" type="ORF">IPK02_10865</name>
</gene>
<comment type="caution">
    <text evidence="2">The sequence shown here is derived from an EMBL/GenBank/DDBJ whole genome shotgun (WGS) entry which is preliminary data.</text>
</comment>
<evidence type="ECO:0000313" key="2">
    <source>
        <dbReference type="EMBL" id="MBK7954411.1"/>
    </source>
</evidence>
<keyword evidence="1" id="KW-1277">Toxin-antitoxin system</keyword>
<dbReference type="Proteomes" id="UP000706151">
    <property type="component" value="Unassembled WGS sequence"/>
</dbReference>